<gene>
    <name evidence="1" type="ORF">D1006_33710</name>
</gene>
<proteinExistence type="predicted"/>
<evidence type="ECO:0000313" key="2">
    <source>
        <dbReference type="Proteomes" id="UP000289650"/>
    </source>
</evidence>
<dbReference type="Proteomes" id="UP000289650">
    <property type="component" value="Unassembled WGS sequence"/>
</dbReference>
<accession>A0A4Q2A790</accession>
<organism evidence="1 2">
    <name type="scientific">Burkholderia stabilis</name>
    <dbReference type="NCBI Taxonomy" id="95485"/>
    <lineage>
        <taxon>Bacteria</taxon>
        <taxon>Pseudomonadati</taxon>
        <taxon>Pseudomonadota</taxon>
        <taxon>Betaproteobacteria</taxon>
        <taxon>Burkholderiales</taxon>
        <taxon>Burkholderiaceae</taxon>
        <taxon>Burkholderia</taxon>
        <taxon>Burkholderia cepacia complex</taxon>
    </lineage>
</organism>
<dbReference type="OrthoDB" id="9030970at2"/>
<protein>
    <submittedName>
        <fullName evidence="1">Uncharacterized protein</fullName>
    </submittedName>
</protein>
<dbReference type="AlphaFoldDB" id="A0A4Q2A790"/>
<sequence length="70" mass="7977">MPVACQRVRSHTHRFRTSRAWLLRDTIRRPDHAEYGELDTPATLLYCSAQFAPDRLRPAPPAPWPHGGAT</sequence>
<comment type="caution">
    <text evidence="1">The sequence shown here is derived from an EMBL/GenBank/DDBJ whole genome shotgun (WGS) entry which is preliminary data.</text>
</comment>
<name>A0A4Q2A790_9BURK</name>
<reference evidence="1 2" key="1">
    <citation type="submission" date="2018-08" db="EMBL/GenBank/DDBJ databases">
        <title>Mountain-cultivated ginseng endophyte, Burkholderia stabilis and its activity against ginseng root rot disease.</title>
        <authorList>
            <person name="Tapan Kumar M."/>
            <person name="Bae H."/>
            <person name="Shanmugam G."/>
            <person name="Jeon J."/>
        </authorList>
    </citation>
    <scope>NUCLEOTIDE SEQUENCE [LARGE SCALE GENOMIC DNA]</scope>
    <source>
        <strain evidence="1 2">EB159</strain>
    </source>
</reference>
<evidence type="ECO:0000313" key="1">
    <source>
        <dbReference type="EMBL" id="RXV65113.1"/>
    </source>
</evidence>
<dbReference type="EMBL" id="QWEX01000003">
    <property type="protein sequence ID" value="RXV65113.1"/>
    <property type="molecule type" value="Genomic_DNA"/>
</dbReference>